<dbReference type="InterPro" id="IPR013103">
    <property type="entry name" value="RVT_2"/>
</dbReference>
<comment type="caution">
    <text evidence="2">The sequence shown here is derived from an EMBL/GenBank/DDBJ whole genome shotgun (WGS) entry which is preliminary data.</text>
</comment>
<dbReference type="AlphaFoldDB" id="A0AAD5NR02"/>
<sequence length="346" mass="39351">MIYILGCGKIGYLTGEKAKPDAKDSMYVTWDAKNSMVMAWLVNAMEEDINANYLGYSNAKDMWGNLNQMYSDLGPIPEPVVTLGLLFDPRLEPNLNQQGKIDVHIPKPSKVVKTLATPATNEITDLDVLIAVRKGVWSCTTHPIAKYLSYHRLVDGSIERHKVRLVAKGFTQTYGLDYQETFTPVAKVNSIRILLFMAAIFNWPLHQLDVKNAFLNDNLKEEIFMDPPPGFESVFGYKKVCRPVNSLYGLKQSHRAWFKRFGKVVKKFGYCQTLGDHTLFFKHSSEGKKAILIVYVDDIILTGDDEKELKRLKELLASEFEIKDLGELKYFLGMEFAISKEDIFVS</sequence>
<gene>
    <name evidence="2" type="ORF">LWI28_019702</name>
</gene>
<proteinExistence type="predicted"/>
<dbReference type="EMBL" id="JAJSOW010000102">
    <property type="protein sequence ID" value="KAI9177820.1"/>
    <property type="molecule type" value="Genomic_DNA"/>
</dbReference>
<feature type="domain" description="Reverse transcriptase Ty1/copia-type" evidence="1">
    <location>
        <begin position="155"/>
        <end position="339"/>
    </location>
</feature>
<reference evidence="2" key="1">
    <citation type="journal article" date="2022" name="Plant J.">
        <title>Strategies of tolerance reflected in two North American maple genomes.</title>
        <authorList>
            <person name="McEvoy S.L."/>
            <person name="Sezen U.U."/>
            <person name="Trouern-Trend A."/>
            <person name="McMahon S.M."/>
            <person name="Schaberg P.G."/>
            <person name="Yang J."/>
            <person name="Wegrzyn J.L."/>
            <person name="Swenson N.G."/>
        </authorList>
    </citation>
    <scope>NUCLEOTIDE SEQUENCE</scope>
    <source>
        <strain evidence="2">91603</strain>
    </source>
</reference>
<evidence type="ECO:0000259" key="1">
    <source>
        <dbReference type="Pfam" id="PF07727"/>
    </source>
</evidence>
<dbReference type="PANTHER" id="PTHR43383:SF2">
    <property type="entry name" value="AMIDOHYDROLASE 2 FAMILY PROTEIN"/>
    <property type="match status" value="1"/>
</dbReference>
<dbReference type="InterPro" id="IPR043502">
    <property type="entry name" value="DNA/RNA_pol_sf"/>
</dbReference>
<dbReference type="PANTHER" id="PTHR43383">
    <property type="entry name" value="NODULIN 6"/>
    <property type="match status" value="1"/>
</dbReference>
<organism evidence="2 3">
    <name type="scientific">Acer negundo</name>
    <name type="common">Box elder</name>
    <dbReference type="NCBI Taxonomy" id="4023"/>
    <lineage>
        <taxon>Eukaryota</taxon>
        <taxon>Viridiplantae</taxon>
        <taxon>Streptophyta</taxon>
        <taxon>Embryophyta</taxon>
        <taxon>Tracheophyta</taxon>
        <taxon>Spermatophyta</taxon>
        <taxon>Magnoliopsida</taxon>
        <taxon>eudicotyledons</taxon>
        <taxon>Gunneridae</taxon>
        <taxon>Pentapetalae</taxon>
        <taxon>rosids</taxon>
        <taxon>malvids</taxon>
        <taxon>Sapindales</taxon>
        <taxon>Sapindaceae</taxon>
        <taxon>Hippocastanoideae</taxon>
        <taxon>Acereae</taxon>
        <taxon>Acer</taxon>
    </lineage>
</organism>
<name>A0AAD5NR02_ACENE</name>
<keyword evidence="3" id="KW-1185">Reference proteome</keyword>
<evidence type="ECO:0000313" key="2">
    <source>
        <dbReference type="EMBL" id="KAI9177820.1"/>
    </source>
</evidence>
<evidence type="ECO:0000313" key="3">
    <source>
        <dbReference type="Proteomes" id="UP001064489"/>
    </source>
</evidence>
<dbReference type="Proteomes" id="UP001064489">
    <property type="component" value="Chromosome 5"/>
</dbReference>
<accession>A0AAD5NR02</accession>
<reference evidence="2" key="2">
    <citation type="submission" date="2023-02" db="EMBL/GenBank/DDBJ databases">
        <authorList>
            <person name="Swenson N.G."/>
            <person name="Wegrzyn J.L."/>
            <person name="Mcevoy S.L."/>
        </authorList>
    </citation>
    <scope>NUCLEOTIDE SEQUENCE</scope>
    <source>
        <strain evidence="2">91603</strain>
        <tissue evidence="2">Leaf</tissue>
    </source>
</reference>
<dbReference type="SUPFAM" id="SSF56672">
    <property type="entry name" value="DNA/RNA polymerases"/>
    <property type="match status" value="1"/>
</dbReference>
<protein>
    <recommendedName>
        <fullName evidence="1">Reverse transcriptase Ty1/copia-type domain-containing protein</fullName>
    </recommendedName>
</protein>
<dbReference type="Pfam" id="PF07727">
    <property type="entry name" value="RVT_2"/>
    <property type="match status" value="1"/>
</dbReference>